<name>A0A7I4YMT3_HAECO</name>
<dbReference type="CDD" id="cd00303">
    <property type="entry name" value="retropepsin_like"/>
    <property type="match status" value="1"/>
</dbReference>
<dbReference type="WBParaSite" id="HCON_00110590-00001">
    <property type="protein sequence ID" value="HCON_00110590-00001"/>
    <property type="gene ID" value="HCON_00110590"/>
</dbReference>
<organism evidence="1 2">
    <name type="scientific">Haemonchus contortus</name>
    <name type="common">Barber pole worm</name>
    <dbReference type="NCBI Taxonomy" id="6289"/>
    <lineage>
        <taxon>Eukaryota</taxon>
        <taxon>Metazoa</taxon>
        <taxon>Ecdysozoa</taxon>
        <taxon>Nematoda</taxon>
        <taxon>Chromadorea</taxon>
        <taxon>Rhabditida</taxon>
        <taxon>Rhabditina</taxon>
        <taxon>Rhabditomorpha</taxon>
        <taxon>Strongyloidea</taxon>
        <taxon>Trichostrongylidae</taxon>
        <taxon>Haemonchus</taxon>
    </lineage>
</organism>
<dbReference type="Gene3D" id="3.40.50.300">
    <property type="entry name" value="P-loop containing nucleotide triphosphate hydrolases"/>
    <property type="match status" value="1"/>
</dbReference>
<dbReference type="AlphaFoldDB" id="A0A7I4YMT3"/>
<dbReference type="Gene3D" id="2.40.70.10">
    <property type="entry name" value="Acid Proteases"/>
    <property type="match status" value="1"/>
</dbReference>
<dbReference type="SUPFAM" id="SSF52540">
    <property type="entry name" value="P-loop containing nucleoside triphosphate hydrolases"/>
    <property type="match status" value="1"/>
</dbReference>
<dbReference type="Proteomes" id="UP000025227">
    <property type="component" value="Unplaced"/>
</dbReference>
<dbReference type="InterPro" id="IPR021109">
    <property type="entry name" value="Peptidase_aspartic_dom_sf"/>
</dbReference>
<keyword evidence="1" id="KW-1185">Reference proteome</keyword>
<protein>
    <submittedName>
        <fullName evidence="2">Peptidase A2 domain-containing protein</fullName>
    </submittedName>
</protein>
<dbReference type="OrthoDB" id="5874582at2759"/>
<reference evidence="2" key="1">
    <citation type="submission" date="2020-12" db="UniProtKB">
        <authorList>
            <consortium name="WormBaseParasite"/>
        </authorList>
    </citation>
    <scope>IDENTIFICATION</scope>
    <source>
        <strain evidence="2">MHco3</strain>
    </source>
</reference>
<evidence type="ECO:0000313" key="1">
    <source>
        <dbReference type="Proteomes" id="UP000025227"/>
    </source>
</evidence>
<dbReference type="InterPro" id="IPR027417">
    <property type="entry name" value="P-loop_NTPase"/>
</dbReference>
<sequence length="622" mass="68713">MLALIDTGAGITVASQSLLALLGIFDLETADVPSALGMAGIPVRFVGSAVVNLQIGNEELKQKVHFTEGQCVPTQVNSYDLILGNDVLCRLPPWSVDYENRLVHIGPDSVQIFVCSPPLEPPRETVVWAVVTTVLPPETETVVPHYVAEDSRSSSCLWTSSNVLGKDNLFVTPAAAVQRVLGIVMSKVVRFDTVKGLRIAFEGAPEAVSFSPSIYEFRVSDADLDEIVTAISRSNVSCAMRFSELPASKEAQRTLCALVRSFLPAHPEEGLLPLRVFKLTRSEREWISDRAGNFDNYRAHPRSAQQYMAQLFNAACSALAAVNHMNDDKRTHMLDAVIPDIEALPFRFDFTLADMSSECGWTNQRPVYLWIVGSRSLLRTITQQAVQSFEDRSIAVRLVVPAWAHRYAVRATARRARTRDNVTKVQVCVRLAPPPFGAEPVYELISQSRLFGEFPENSQATAVPNAIYGQQRIEVGPDGPQHENVSVSVGGRSFTLREDQVAAPKMSERRLPILAIQAAFGTGKTVVGALIAARTFSKFQKRVIATTSTNTAVAQFTDTLLRLDEYRNIHILRYVSDSALMEGAPQTPIDLHTILKRLPVDYADKLFEEALQTCRKYKRGIT</sequence>
<accession>A0A7I4YMT3</accession>
<dbReference type="SUPFAM" id="SSF50630">
    <property type="entry name" value="Acid proteases"/>
    <property type="match status" value="1"/>
</dbReference>
<evidence type="ECO:0000313" key="2">
    <source>
        <dbReference type="WBParaSite" id="HCON_00110590-00001"/>
    </source>
</evidence>
<proteinExistence type="predicted"/>